<keyword evidence="5 7" id="KW-1133">Transmembrane helix</keyword>
<feature type="transmembrane region" description="Helical" evidence="7">
    <location>
        <begin position="121"/>
        <end position="145"/>
    </location>
</feature>
<dbReference type="Pfam" id="PF06963">
    <property type="entry name" value="FPN1"/>
    <property type="match status" value="1"/>
</dbReference>
<keyword evidence="9" id="KW-1185">Reference proteome</keyword>
<dbReference type="GO" id="GO:0016020">
    <property type="term" value="C:membrane"/>
    <property type="evidence" value="ECO:0007669"/>
    <property type="project" value="UniProtKB-SubCell"/>
</dbReference>
<comment type="function">
    <text evidence="7">May be involved in iron transport and iron homeostasis.</text>
</comment>
<dbReference type="AlphaFoldDB" id="A0A8H7UU22"/>
<dbReference type="PANTHER" id="PTHR11660">
    <property type="entry name" value="SOLUTE CARRIER FAMILY 40 MEMBER"/>
    <property type="match status" value="1"/>
</dbReference>
<feature type="transmembrane region" description="Helical" evidence="7">
    <location>
        <begin position="376"/>
        <end position="396"/>
    </location>
</feature>
<comment type="caution">
    <text evidence="8">The sequence shown here is derived from an EMBL/GenBank/DDBJ whole genome shotgun (WGS) entry which is preliminary data.</text>
</comment>
<feature type="transmembrane region" description="Helical" evidence="7">
    <location>
        <begin position="92"/>
        <end position="115"/>
    </location>
</feature>
<name>A0A8H7UU22_9FUNG</name>
<comment type="similarity">
    <text evidence="2 7">Belongs to the ferroportin (FP) (TC 2.A.100) family. SLC40A subfamily.</text>
</comment>
<accession>A0A8H7UU22</accession>
<evidence type="ECO:0000256" key="6">
    <source>
        <dbReference type="ARBA" id="ARBA00023136"/>
    </source>
</evidence>
<feature type="transmembrane region" description="Helical" evidence="7">
    <location>
        <begin position="444"/>
        <end position="465"/>
    </location>
</feature>
<organism evidence="8 9">
    <name type="scientific">Mucor plumbeus</name>
    <dbReference type="NCBI Taxonomy" id="97098"/>
    <lineage>
        <taxon>Eukaryota</taxon>
        <taxon>Fungi</taxon>
        <taxon>Fungi incertae sedis</taxon>
        <taxon>Mucoromycota</taxon>
        <taxon>Mucoromycotina</taxon>
        <taxon>Mucoromycetes</taxon>
        <taxon>Mucorales</taxon>
        <taxon>Mucorineae</taxon>
        <taxon>Mucoraceae</taxon>
        <taxon>Mucor</taxon>
    </lineage>
</organism>
<dbReference type="Proteomes" id="UP000650833">
    <property type="component" value="Unassembled WGS sequence"/>
</dbReference>
<sequence>MPRHDTEIATVVVITVIILGLAISITLAITLTGPFTKHQEVTTDQETAMDVVYNLIPLLNDTSVYGFSTTISAIIWSNWVGRLADTTPRLRFVRMTMIIQKFAIVFSCVLFYIILEYNYRPYLLYIGIVLFGCMLKLAFIANNIAIEKDWVMVMTGGDTEAMLTVMKRIDLFCKTMAPVMIGSLMTFGPSIGVIIIATWNIISIIIEYQLVFQTYKAFPKLASKNKDYVQSRLGEQAPLLNELPDQSFSNVSTNVSSHENDSNNEIEEVEQRPVSFMEYTHHKIFPASLAISLLYLTVLSFGGIMISYLKIVGYSDWSLGALRAIAGISGMASTYMLPYLSARIGIIRAGVWALWFESFTLVPVVLSFTDWGSQSFWGHIMLFGGMSVSRIGLWVFDIAETILLQQMVDNSQIGSISGWQHSLCNVFDLSQYVLTAVISDPKDFIIPAGVSLCAVIAASISYTYFVKQERGHLLHIKKLA</sequence>
<feature type="transmembrane region" description="Helical" evidence="7">
    <location>
        <begin position="284"/>
        <end position="309"/>
    </location>
</feature>
<dbReference type="EMBL" id="JAEPRC010000898">
    <property type="protein sequence ID" value="KAG2190854.1"/>
    <property type="molecule type" value="Genomic_DNA"/>
</dbReference>
<feature type="transmembrane region" description="Helical" evidence="7">
    <location>
        <begin position="62"/>
        <end position="80"/>
    </location>
</feature>
<feature type="transmembrane region" description="Helical" evidence="7">
    <location>
        <begin position="184"/>
        <end position="206"/>
    </location>
</feature>
<reference evidence="8" key="1">
    <citation type="submission" date="2020-12" db="EMBL/GenBank/DDBJ databases">
        <title>Metabolic potential, ecology and presence of endohyphal bacteria is reflected in genomic diversity of Mucoromycotina.</title>
        <authorList>
            <person name="Muszewska A."/>
            <person name="Okrasinska A."/>
            <person name="Steczkiewicz K."/>
            <person name="Drgas O."/>
            <person name="Orlowska M."/>
            <person name="Perlinska-Lenart U."/>
            <person name="Aleksandrzak-Piekarczyk T."/>
            <person name="Szatraj K."/>
            <person name="Zielenkiewicz U."/>
            <person name="Pilsyk S."/>
            <person name="Malc E."/>
            <person name="Mieczkowski P."/>
            <person name="Kruszewska J.S."/>
            <person name="Biernat P."/>
            <person name="Pawlowska J."/>
        </authorList>
    </citation>
    <scope>NUCLEOTIDE SEQUENCE</scope>
    <source>
        <strain evidence="8">CBS 226.32</strain>
    </source>
</reference>
<protein>
    <recommendedName>
        <fullName evidence="7">Solute carrier family 40 member</fullName>
    </recommendedName>
</protein>
<evidence type="ECO:0000256" key="4">
    <source>
        <dbReference type="ARBA" id="ARBA00022692"/>
    </source>
</evidence>
<dbReference type="InterPro" id="IPR009716">
    <property type="entry name" value="Ferroportin-1"/>
</dbReference>
<feature type="transmembrane region" description="Helical" evidence="7">
    <location>
        <begin position="321"/>
        <end position="340"/>
    </location>
</feature>
<keyword evidence="4 7" id="KW-0812">Transmembrane</keyword>
<proteinExistence type="inferred from homology"/>
<dbReference type="GO" id="GO:0005381">
    <property type="term" value="F:iron ion transmembrane transporter activity"/>
    <property type="evidence" value="ECO:0007669"/>
    <property type="project" value="UniProtKB-UniRule"/>
</dbReference>
<keyword evidence="3 7" id="KW-0813">Transport</keyword>
<feature type="transmembrane region" description="Helical" evidence="7">
    <location>
        <begin position="12"/>
        <end position="31"/>
    </location>
</feature>
<evidence type="ECO:0000256" key="7">
    <source>
        <dbReference type="RuleBase" id="RU365065"/>
    </source>
</evidence>
<evidence type="ECO:0000256" key="5">
    <source>
        <dbReference type="ARBA" id="ARBA00022989"/>
    </source>
</evidence>
<feature type="transmembrane region" description="Helical" evidence="7">
    <location>
        <begin position="346"/>
        <end position="369"/>
    </location>
</feature>
<dbReference type="OrthoDB" id="648861at2759"/>
<dbReference type="InterPro" id="IPR036259">
    <property type="entry name" value="MFS_trans_sf"/>
</dbReference>
<evidence type="ECO:0000313" key="9">
    <source>
        <dbReference type="Proteomes" id="UP000650833"/>
    </source>
</evidence>
<dbReference type="SUPFAM" id="SSF103473">
    <property type="entry name" value="MFS general substrate transporter"/>
    <property type="match status" value="1"/>
</dbReference>
<evidence type="ECO:0000256" key="2">
    <source>
        <dbReference type="ARBA" id="ARBA00006279"/>
    </source>
</evidence>
<evidence type="ECO:0000313" key="8">
    <source>
        <dbReference type="EMBL" id="KAG2190854.1"/>
    </source>
</evidence>
<keyword evidence="6 7" id="KW-0472">Membrane</keyword>
<comment type="subcellular location">
    <subcellularLocation>
        <location evidence="1 7">Membrane</location>
        <topology evidence="1 7">Multi-pass membrane protein</topology>
    </subcellularLocation>
</comment>
<gene>
    <name evidence="8" type="ORF">INT46_004196</name>
</gene>
<dbReference type="PANTHER" id="PTHR11660:SF57">
    <property type="entry name" value="SOLUTE CARRIER FAMILY 40 MEMBER"/>
    <property type="match status" value="1"/>
</dbReference>
<evidence type="ECO:0000256" key="1">
    <source>
        <dbReference type="ARBA" id="ARBA00004141"/>
    </source>
</evidence>
<keyword evidence="7" id="KW-0406">Ion transport</keyword>
<evidence type="ECO:0000256" key="3">
    <source>
        <dbReference type="ARBA" id="ARBA00022448"/>
    </source>
</evidence>